<keyword evidence="1" id="KW-0472">Membrane</keyword>
<dbReference type="EMBL" id="FNBN01000001">
    <property type="protein sequence ID" value="SDE91106.1"/>
    <property type="molecule type" value="Genomic_DNA"/>
</dbReference>
<dbReference type="Proteomes" id="UP000199045">
    <property type="component" value="Unassembled WGS sequence"/>
</dbReference>
<reference evidence="2 3" key="1">
    <citation type="submission" date="2016-10" db="EMBL/GenBank/DDBJ databases">
        <authorList>
            <person name="de Groot N.N."/>
        </authorList>
    </citation>
    <scope>NUCLEOTIDE SEQUENCE [LARGE SCALE GENOMIC DNA]</scope>
    <source>
        <strain evidence="2 3">DSM 527</strain>
    </source>
</reference>
<proteinExistence type="predicted"/>
<gene>
    <name evidence="2" type="ORF">SAMN04488121_101142</name>
</gene>
<evidence type="ECO:0000313" key="2">
    <source>
        <dbReference type="EMBL" id="SDE91106.1"/>
    </source>
</evidence>
<dbReference type="AlphaFoldDB" id="A0A1G7GSK5"/>
<name>A0A1G7GSK5_CHIFI</name>
<accession>A0A1G7GSK5</accession>
<sequence length="78" mass="9071">MSKNRLTNAKIKSYEGLKYYLFSPTGNKKASCRPTGGFHITFNPLFFVTLSWFNSCRFGLVFLVFLDRFYRGVVRIDS</sequence>
<keyword evidence="1" id="KW-0812">Transmembrane</keyword>
<evidence type="ECO:0000256" key="1">
    <source>
        <dbReference type="SAM" id="Phobius"/>
    </source>
</evidence>
<feature type="transmembrane region" description="Helical" evidence="1">
    <location>
        <begin position="45"/>
        <end position="66"/>
    </location>
</feature>
<evidence type="ECO:0000313" key="3">
    <source>
        <dbReference type="Proteomes" id="UP000199045"/>
    </source>
</evidence>
<keyword evidence="1" id="KW-1133">Transmembrane helix</keyword>
<protein>
    <submittedName>
        <fullName evidence="2">Uncharacterized protein</fullName>
    </submittedName>
</protein>
<organism evidence="2 3">
    <name type="scientific">Chitinophaga filiformis</name>
    <name type="common">Myxococcus filiformis</name>
    <name type="synonym">Flexibacter filiformis</name>
    <dbReference type="NCBI Taxonomy" id="104663"/>
    <lineage>
        <taxon>Bacteria</taxon>
        <taxon>Pseudomonadati</taxon>
        <taxon>Bacteroidota</taxon>
        <taxon>Chitinophagia</taxon>
        <taxon>Chitinophagales</taxon>
        <taxon>Chitinophagaceae</taxon>
        <taxon>Chitinophaga</taxon>
    </lineage>
</organism>